<dbReference type="Proteomes" id="UP000635477">
    <property type="component" value="Unassembled WGS sequence"/>
</dbReference>
<accession>A0A8H4UVJ2</accession>
<gene>
    <name evidence="1" type="ORF">FZEAL_399</name>
</gene>
<dbReference type="EMBL" id="JABEYC010000020">
    <property type="protein sequence ID" value="KAF4984436.1"/>
    <property type="molecule type" value="Genomic_DNA"/>
</dbReference>
<reference evidence="1" key="1">
    <citation type="journal article" date="2020" name="BMC Genomics">
        <title>Correction to: Identification and distribution of gene clusters required for synthesis of sphingolipid metabolism inhibitors in diverse species of the filamentous fungus Fusarium.</title>
        <authorList>
            <person name="Kim H.S."/>
            <person name="Lohmar J.M."/>
            <person name="Busman M."/>
            <person name="Brown D.W."/>
            <person name="Naumann T.A."/>
            <person name="Divon H.H."/>
            <person name="Lysoe E."/>
            <person name="Uhlig S."/>
            <person name="Proctor R.H."/>
        </authorList>
    </citation>
    <scope>NUCLEOTIDE SEQUENCE</scope>
    <source>
        <strain evidence="1">NRRL 22465</strain>
    </source>
</reference>
<dbReference type="AlphaFoldDB" id="A0A8H4UVJ2"/>
<evidence type="ECO:0000313" key="2">
    <source>
        <dbReference type="Proteomes" id="UP000635477"/>
    </source>
</evidence>
<name>A0A8H4UVJ2_9HYPO</name>
<protein>
    <submittedName>
        <fullName evidence="1">Uncharacterized protein</fullName>
    </submittedName>
</protein>
<dbReference type="OrthoDB" id="4977394at2759"/>
<proteinExistence type="predicted"/>
<evidence type="ECO:0000313" key="1">
    <source>
        <dbReference type="EMBL" id="KAF4984436.1"/>
    </source>
</evidence>
<keyword evidence="2" id="KW-1185">Reference proteome</keyword>
<comment type="caution">
    <text evidence="1">The sequence shown here is derived from an EMBL/GenBank/DDBJ whole genome shotgun (WGS) entry which is preliminary data.</text>
</comment>
<reference evidence="1" key="2">
    <citation type="submission" date="2020-05" db="EMBL/GenBank/DDBJ databases">
        <authorList>
            <person name="Kim H.-S."/>
            <person name="Proctor R.H."/>
            <person name="Brown D.W."/>
        </authorList>
    </citation>
    <scope>NUCLEOTIDE SEQUENCE</scope>
    <source>
        <strain evidence="1">NRRL 22465</strain>
    </source>
</reference>
<sequence length="169" mass="18948">MEQEAWYAIFRFDEEIKALQAEAIIEVLTLSPGEKQSRLGSYGLTSPCRALSNAVLKGMYAPLESWATGCGLVIKDLEKPLLRPEAFRLQQGCALWPTQDHTALLMPLSNGKARVDLLPRGSNSVIPMDWDPGMVIHLNEMGLRLRGSGSVRFIYILFRTAPSPEYRVW</sequence>
<organism evidence="1 2">
    <name type="scientific">Fusarium zealandicum</name>
    <dbReference type="NCBI Taxonomy" id="1053134"/>
    <lineage>
        <taxon>Eukaryota</taxon>
        <taxon>Fungi</taxon>
        <taxon>Dikarya</taxon>
        <taxon>Ascomycota</taxon>
        <taxon>Pezizomycotina</taxon>
        <taxon>Sordariomycetes</taxon>
        <taxon>Hypocreomycetidae</taxon>
        <taxon>Hypocreales</taxon>
        <taxon>Nectriaceae</taxon>
        <taxon>Fusarium</taxon>
        <taxon>Fusarium staphyleae species complex</taxon>
    </lineage>
</organism>